<gene>
    <name evidence="1" type="ORF">C1645_882576</name>
</gene>
<dbReference type="OrthoDB" id="2419736at2759"/>
<comment type="caution">
    <text evidence="1">The sequence shown here is derived from an EMBL/GenBank/DDBJ whole genome shotgun (WGS) entry which is preliminary data.</text>
</comment>
<name>A0A397S5P8_9GLOM</name>
<proteinExistence type="predicted"/>
<evidence type="ECO:0000313" key="2">
    <source>
        <dbReference type="Proteomes" id="UP000265703"/>
    </source>
</evidence>
<accession>A0A397S5P8</accession>
<dbReference type="Proteomes" id="UP000265703">
    <property type="component" value="Unassembled WGS sequence"/>
</dbReference>
<reference evidence="1 2" key="1">
    <citation type="submission" date="2018-06" db="EMBL/GenBank/DDBJ databases">
        <title>Comparative genomics reveals the genomic features of Rhizophagus irregularis, R. cerebriforme, R. diaphanum and Gigaspora rosea, and their symbiotic lifestyle signature.</title>
        <authorList>
            <person name="Morin E."/>
            <person name="San Clemente H."/>
            <person name="Chen E.C.H."/>
            <person name="De La Providencia I."/>
            <person name="Hainaut M."/>
            <person name="Kuo A."/>
            <person name="Kohler A."/>
            <person name="Murat C."/>
            <person name="Tang N."/>
            <person name="Roy S."/>
            <person name="Loubradou J."/>
            <person name="Henrissat B."/>
            <person name="Grigoriev I.V."/>
            <person name="Corradi N."/>
            <person name="Roux C."/>
            <person name="Martin F.M."/>
        </authorList>
    </citation>
    <scope>NUCLEOTIDE SEQUENCE [LARGE SCALE GENOMIC DNA]</scope>
    <source>
        <strain evidence="1 2">DAOM 227022</strain>
    </source>
</reference>
<keyword evidence="2" id="KW-1185">Reference proteome</keyword>
<protein>
    <submittedName>
        <fullName evidence="1">Uncharacterized protein</fullName>
    </submittedName>
</protein>
<sequence length="247" mass="28980">MINRMHIVNCGIIFNNKKNSSRNLFFLMSKSHITPGKLIATGNIVPELHYSPYLYDWWESDKVVALISTSAAITSIYQSVFSSKTKYAELSYLGLDQSKTAQKLLEARQEYFSHQLSKYILLNWNNKIIMKKLYELYLKRNIRRLVEWCQERKLRTWHIMLHVIGCMNITPHNKDVSCCEFWTNAPNPKKDHETIAKLYEERLLNITSPISVFWNCFHNNYNANSKGIDGKPVIIHSKISEVKEKEF</sequence>
<organism evidence="1 2">
    <name type="scientific">Glomus cerebriforme</name>
    <dbReference type="NCBI Taxonomy" id="658196"/>
    <lineage>
        <taxon>Eukaryota</taxon>
        <taxon>Fungi</taxon>
        <taxon>Fungi incertae sedis</taxon>
        <taxon>Mucoromycota</taxon>
        <taxon>Glomeromycotina</taxon>
        <taxon>Glomeromycetes</taxon>
        <taxon>Glomerales</taxon>
        <taxon>Glomeraceae</taxon>
        <taxon>Glomus</taxon>
    </lineage>
</organism>
<dbReference type="EMBL" id="QKYT01001198">
    <property type="protein sequence ID" value="RIA79655.1"/>
    <property type="molecule type" value="Genomic_DNA"/>
</dbReference>
<evidence type="ECO:0000313" key="1">
    <source>
        <dbReference type="EMBL" id="RIA79655.1"/>
    </source>
</evidence>
<dbReference type="AlphaFoldDB" id="A0A397S5P8"/>